<evidence type="ECO:0000313" key="2">
    <source>
        <dbReference type="EMBL" id="MBD3109302.1"/>
    </source>
</evidence>
<dbReference type="InterPro" id="IPR016181">
    <property type="entry name" value="Acyl_CoA_acyltransferase"/>
</dbReference>
<dbReference type="Gene3D" id="3.40.630.30">
    <property type="match status" value="1"/>
</dbReference>
<protein>
    <submittedName>
        <fullName evidence="2">GNAT family N-acetyltransferase</fullName>
    </submittedName>
</protein>
<dbReference type="CDD" id="cd04301">
    <property type="entry name" value="NAT_SF"/>
    <property type="match status" value="1"/>
</dbReference>
<proteinExistence type="predicted"/>
<dbReference type="AlphaFoldDB" id="A0A927CZ28"/>
<gene>
    <name evidence="2" type="ORF">IEO70_13200</name>
</gene>
<keyword evidence="3" id="KW-1185">Reference proteome</keyword>
<dbReference type="Proteomes" id="UP000602076">
    <property type="component" value="Unassembled WGS sequence"/>
</dbReference>
<dbReference type="Pfam" id="PF13302">
    <property type="entry name" value="Acetyltransf_3"/>
    <property type="match status" value="1"/>
</dbReference>
<dbReference type="EMBL" id="JACXSI010000032">
    <property type="protein sequence ID" value="MBD3109302.1"/>
    <property type="molecule type" value="Genomic_DNA"/>
</dbReference>
<feature type="domain" description="N-acetyltransferase" evidence="1">
    <location>
        <begin position="3"/>
        <end position="159"/>
    </location>
</feature>
<dbReference type="PROSITE" id="PS51186">
    <property type="entry name" value="GNAT"/>
    <property type="match status" value="1"/>
</dbReference>
<comment type="caution">
    <text evidence="2">The sequence shown here is derived from an EMBL/GenBank/DDBJ whole genome shotgun (WGS) entry which is preliminary data.</text>
</comment>
<dbReference type="PANTHER" id="PTHR43792:SF1">
    <property type="entry name" value="N-ACETYLTRANSFERASE DOMAIN-CONTAINING PROTEIN"/>
    <property type="match status" value="1"/>
</dbReference>
<sequence length="163" mass="18562">MKINLSKFEEEDFDFYFALVSNEEVMAQITERAIPMDEARLNFQKLLERNEKYEGFGSYKVFNQKIFIGLGLLKLEEDSLDTAEIGYMILPEHWGEGYGTEIAKALILKAEKTGIKKLKAIIDPDNIPSRKILIKQGFHSEKICEIGGLPGEILRRTIGDCNS</sequence>
<name>A0A927CZ28_9BACI</name>
<reference evidence="2" key="1">
    <citation type="submission" date="2020-09" db="EMBL/GenBank/DDBJ databases">
        <title>Bacillus faecalis sp. nov., a moderately halophilic bacterium isolated from cow faeces.</title>
        <authorList>
            <person name="Jiang L."/>
            <person name="Lee J."/>
        </authorList>
    </citation>
    <scope>NUCLEOTIDE SEQUENCE</scope>
    <source>
        <strain evidence="2">AGMB 02131</strain>
    </source>
</reference>
<dbReference type="SUPFAM" id="SSF55729">
    <property type="entry name" value="Acyl-CoA N-acyltransferases (Nat)"/>
    <property type="match status" value="1"/>
</dbReference>
<dbReference type="InterPro" id="IPR051531">
    <property type="entry name" value="N-acetyltransferase"/>
</dbReference>
<accession>A0A927CZ28</accession>
<evidence type="ECO:0000259" key="1">
    <source>
        <dbReference type="PROSITE" id="PS51186"/>
    </source>
</evidence>
<dbReference type="GO" id="GO:0016747">
    <property type="term" value="F:acyltransferase activity, transferring groups other than amino-acyl groups"/>
    <property type="evidence" value="ECO:0007669"/>
    <property type="project" value="InterPro"/>
</dbReference>
<dbReference type="InterPro" id="IPR000182">
    <property type="entry name" value="GNAT_dom"/>
</dbReference>
<dbReference type="PANTHER" id="PTHR43792">
    <property type="entry name" value="GNAT FAMILY, PUTATIVE (AFU_ORTHOLOGUE AFUA_3G00765)-RELATED-RELATED"/>
    <property type="match status" value="1"/>
</dbReference>
<dbReference type="RefSeq" id="WP_190998839.1">
    <property type="nucleotide sequence ID" value="NZ_JACXSI010000032.1"/>
</dbReference>
<organism evidence="2 3">
    <name type="scientific">Peribacillus faecalis</name>
    <dbReference type="NCBI Taxonomy" id="2772559"/>
    <lineage>
        <taxon>Bacteria</taxon>
        <taxon>Bacillati</taxon>
        <taxon>Bacillota</taxon>
        <taxon>Bacilli</taxon>
        <taxon>Bacillales</taxon>
        <taxon>Bacillaceae</taxon>
        <taxon>Peribacillus</taxon>
    </lineage>
</organism>
<evidence type="ECO:0000313" key="3">
    <source>
        <dbReference type="Proteomes" id="UP000602076"/>
    </source>
</evidence>